<dbReference type="GO" id="GO:0006281">
    <property type="term" value="P:DNA repair"/>
    <property type="evidence" value="ECO:0007669"/>
    <property type="project" value="InterPro"/>
</dbReference>
<sequence>NKIDPVMTSSRSDAKTGGAIHEDAVLALESLGYERYQIVKFVSKLPAEVSETEDIVKSFLKSSV</sequence>
<feature type="domain" description="Holliday junction DNA helicase RuvA C-terminal" evidence="1">
    <location>
        <begin position="21"/>
        <end position="61"/>
    </location>
</feature>
<dbReference type="InterPro" id="IPR011114">
    <property type="entry name" value="RuvA_C"/>
</dbReference>
<evidence type="ECO:0000313" key="2">
    <source>
        <dbReference type="EMBL" id="HDL90559.1"/>
    </source>
</evidence>
<dbReference type="GO" id="GO:0006310">
    <property type="term" value="P:DNA recombination"/>
    <property type="evidence" value="ECO:0007669"/>
    <property type="project" value="InterPro"/>
</dbReference>
<protein>
    <recommendedName>
        <fullName evidence="1">Holliday junction DNA helicase RuvA C-terminal domain-containing protein</fullName>
    </recommendedName>
</protein>
<evidence type="ECO:0000259" key="1">
    <source>
        <dbReference type="Pfam" id="PF07499"/>
    </source>
</evidence>
<dbReference type="Pfam" id="PF07499">
    <property type="entry name" value="RuvA_C"/>
    <property type="match status" value="1"/>
</dbReference>
<comment type="caution">
    <text evidence="2">The sequence shown here is derived from an EMBL/GenBank/DDBJ whole genome shotgun (WGS) entry which is preliminary data.</text>
</comment>
<dbReference type="GO" id="GO:0009379">
    <property type="term" value="C:Holliday junction helicase complex"/>
    <property type="evidence" value="ECO:0007669"/>
    <property type="project" value="InterPro"/>
</dbReference>
<dbReference type="EMBL" id="DQZW01000312">
    <property type="protein sequence ID" value="HDL90559.1"/>
    <property type="molecule type" value="Genomic_DNA"/>
</dbReference>
<dbReference type="SUPFAM" id="SSF46929">
    <property type="entry name" value="DNA helicase RuvA subunit, C-terminal domain"/>
    <property type="match status" value="1"/>
</dbReference>
<accession>A0A7C1AV89</accession>
<dbReference type="GO" id="GO:0005524">
    <property type="term" value="F:ATP binding"/>
    <property type="evidence" value="ECO:0007669"/>
    <property type="project" value="InterPro"/>
</dbReference>
<organism evidence="2">
    <name type="scientific">Thermodesulforhabdus norvegica</name>
    <dbReference type="NCBI Taxonomy" id="39841"/>
    <lineage>
        <taxon>Bacteria</taxon>
        <taxon>Pseudomonadati</taxon>
        <taxon>Thermodesulfobacteriota</taxon>
        <taxon>Syntrophobacteria</taxon>
        <taxon>Syntrophobacterales</taxon>
        <taxon>Thermodesulforhabdaceae</taxon>
        <taxon>Thermodesulforhabdus</taxon>
    </lineage>
</organism>
<dbReference type="InterPro" id="IPR036267">
    <property type="entry name" value="RuvA_C_sf"/>
</dbReference>
<reference evidence="2" key="1">
    <citation type="journal article" date="2020" name="mSystems">
        <title>Genome- and Community-Level Interaction Insights into Carbon Utilization and Element Cycling Functions of Hydrothermarchaeota in Hydrothermal Sediment.</title>
        <authorList>
            <person name="Zhou Z."/>
            <person name="Liu Y."/>
            <person name="Xu W."/>
            <person name="Pan J."/>
            <person name="Luo Z.H."/>
            <person name="Li M."/>
        </authorList>
    </citation>
    <scope>NUCLEOTIDE SEQUENCE [LARGE SCALE GENOMIC DNA]</scope>
    <source>
        <strain evidence="2">HyVt-19</strain>
    </source>
</reference>
<dbReference type="Proteomes" id="UP000886355">
    <property type="component" value="Unassembled WGS sequence"/>
</dbReference>
<proteinExistence type="predicted"/>
<dbReference type="AlphaFoldDB" id="A0A7C1AV89"/>
<gene>
    <name evidence="2" type="ORF">ENG14_06620</name>
</gene>
<dbReference type="GO" id="GO:0009378">
    <property type="term" value="F:four-way junction helicase activity"/>
    <property type="evidence" value="ECO:0007669"/>
    <property type="project" value="InterPro"/>
</dbReference>
<dbReference type="CDD" id="cd14332">
    <property type="entry name" value="UBA_RuvA_C"/>
    <property type="match status" value="1"/>
</dbReference>
<dbReference type="Gene3D" id="1.10.8.10">
    <property type="entry name" value="DNA helicase RuvA subunit, C-terminal domain"/>
    <property type="match status" value="1"/>
</dbReference>
<feature type="non-terminal residue" evidence="2">
    <location>
        <position position="1"/>
    </location>
</feature>
<name>A0A7C1AV89_9BACT</name>